<dbReference type="InterPro" id="IPR036388">
    <property type="entry name" value="WH-like_DNA-bd_sf"/>
</dbReference>
<dbReference type="RefSeq" id="WP_136600061.1">
    <property type="nucleotide sequence ID" value="NZ_STGV01000007.1"/>
</dbReference>
<dbReference type="SUPFAM" id="SSF46785">
    <property type="entry name" value="Winged helix' DNA-binding domain"/>
    <property type="match status" value="1"/>
</dbReference>
<evidence type="ECO:0000313" key="1">
    <source>
        <dbReference type="EMBL" id="THV20600.1"/>
    </source>
</evidence>
<dbReference type="EMBL" id="STGV01000007">
    <property type="protein sequence ID" value="THV20600.1"/>
    <property type="molecule type" value="Genomic_DNA"/>
</dbReference>
<organism evidence="1 2">
    <name type="scientific">Peteryoungia ipomoeae</name>
    <dbReference type="NCBI Taxonomy" id="1210932"/>
    <lineage>
        <taxon>Bacteria</taxon>
        <taxon>Pseudomonadati</taxon>
        <taxon>Pseudomonadota</taxon>
        <taxon>Alphaproteobacteria</taxon>
        <taxon>Hyphomicrobiales</taxon>
        <taxon>Rhizobiaceae</taxon>
        <taxon>Peteryoungia</taxon>
    </lineage>
</organism>
<dbReference type="Proteomes" id="UP000308828">
    <property type="component" value="Unassembled WGS sequence"/>
</dbReference>
<keyword evidence="2" id="KW-1185">Reference proteome</keyword>
<name>A0A4S8NT28_9HYPH</name>
<sequence length="305" mass="33841">MQDGGGANFRSPQNLHPFVRDHASHPVWTRAERYLNHEDFERGVLRYCGLVTAAAPVMWPSSKIFAQTSRYTTCFTLVALDARYRAGEGPAPNLKMLQASVPSSPRQVSSLISGLRAGGYIRVETNARDLRSIHLRPSASLVQAVARSPVAFLEAADSLEIESILPRLANNFEIVADCMALAEMSYSARDVFFRPFRDVVSFAERDCGYSLLCAILGRHLADRRGEPWELPLSYDALAKRFGVSRQHIGNLLTGAADQGLIDIRHGQISRIEATLVWQFMSWCAGQMALYRSAAERVLAKSQEIA</sequence>
<gene>
    <name evidence="1" type="ORF">FAA97_18560</name>
</gene>
<comment type="caution">
    <text evidence="1">The sequence shown here is derived from an EMBL/GenBank/DDBJ whole genome shotgun (WGS) entry which is preliminary data.</text>
</comment>
<evidence type="ECO:0000313" key="2">
    <source>
        <dbReference type="Proteomes" id="UP000308828"/>
    </source>
</evidence>
<dbReference type="AlphaFoldDB" id="A0A4S8NT28"/>
<dbReference type="Gene3D" id="1.10.10.10">
    <property type="entry name" value="Winged helix-like DNA-binding domain superfamily/Winged helix DNA-binding domain"/>
    <property type="match status" value="1"/>
</dbReference>
<reference evidence="1 2" key="1">
    <citation type="submission" date="2019-04" db="EMBL/GenBank/DDBJ databases">
        <title>Genome sequence of strain shin9-1.</title>
        <authorList>
            <person name="Gao J."/>
            <person name="Sun J."/>
        </authorList>
    </citation>
    <scope>NUCLEOTIDE SEQUENCE [LARGE SCALE GENOMIC DNA]</scope>
    <source>
        <strain evidence="2">shin9-1</strain>
    </source>
</reference>
<protein>
    <submittedName>
        <fullName evidence="1">Winged helix-turn-helix domain-containing protein</fullName>
    </submittedName>
</protein>
<proteinExistence type="predicted"/>
<accession>A0A4S8NT28</accession>
<dbReference type="OrthoDB" id="8219650at2"/>
<dbReference type="InterPro" id="IPR036390">
    <property type="entry name" value="WH_DNA-bd_sf"/>
</dbReference>